<feature type="compositionally biased region" description="Low complexity" evidence="1">
    <location>
        <begin position="18"/>
        <end position="29"/>
    </location>
</feature>
<comment type="caution">
    <text evidence="2">The sequence shown here is derived from an EMBL/GenBank/DDBJ whole genome shotgun (WGS) entry which is preliminary data.</text>
</comment>
<proteinExistence type="predicted"/>
<gene>
    <name evidence="2" type="ORF">SsS58_07630</name>
</gene>
<dbReference type="Proteomes" id="UP000067448">
    <property type="component" value="Unassembled WGS sequence"/>
</dbReference>
<name>A0A100JWX4_STRSC</name>
<dbReference type="EMBL" id="BCMM01000052">
    <property type="protein sequence ID" value="GAQ67184.1"/>
    <property type="molecule type" value="Genomic_DNA"/>
</dbReference>
<sequence length="72" mass="7649">MSEGRPPWGRPSALSMDGSSGHPHGPCPGQEFTCFRAAEAEVPKPVTRIGRGAPRATGEGLRERPVTREPAL</sequence>
<protein>
    <submittedName>
        <fullName evidence="2">Uncharacterized protein</fullName>
    </submittedName>
</protein>
<feature type="region of interest" description="Disordered" evidence="1">
    <location>
        <begin position="1"/>
        <end position="31"/>
    </location>
</feature>
<feature type="region of interest" description="Disordered" evidence="1">
    <location>
        <begin position="45"/>
        <end position="72"/>
    </location>
</feature>
<feature type="compositionally biased region" description="Basic and acidic residues" evidence="1">
    <location>
        <begin position="60"/>
        <end position="72"/>
    </location>
</feature>
<dbReference type="AlphaFoldDB" id="A0A100JWX4"/>
<evidence type="ECO:0000313" key="2">
    <source>
        <dbReference type="EMBL" id="GAQ67184.1"/>
    </source>
</evidence>
<organism evidence="2 3">
    <name type="scientific">Streptomyces scabiei</name>
    <dbReference type="NCBI Taxonomy" id="1930"/>
    <lineage>
        <taxon>Bacteria</taxon>
        <taxon>Bacillati</taxon>
        <taxon>Actinomycetota</taxon>
        <taxon>Actinomycetes</taxon>
        <taxon>Kitasatosporales</taxon>
        <taxon>Streptomycetaceae</taxon>
        <taxon>Streptomyces</taxon>
    </lineage>
</organism>
<accession>A0A100JWX4</accession>
<evidence type="ECO:0000313" key="3">
    <source>
        <dbReference type="Proteomes" id="UP000067448"/>
    </source>
</evidence>
<reference evidence="2 3" key="2">
    <citation type="journal article" date="2016" name="Genome Announc.">
        <title>Draft Genome Sequences of Streptomyces scabiei S58, Streptomyces turgidiscabies T45, and Streptomyces acidiscabies a10, the Pathogens of Potato Common Scab, Isolated in Japan.</title>
        <authorList>
            <person name="Tomihama T."/>
            <person name="Nishi Y."/>
            <person name="Sakai M."/>
            <person name="Ikenaga M."/>
            <person name="Okubo T."/>
            <person name="Ikeda S."/>
        </authorList>
    </citation>
    <scope>NUCLEOTIDE SEQUENCE [LARGE SCALE GENOMIC DNA]</scope>
    <source>
        <strain evidence="2 3">S58</strain>
    </source>
</reference>
<reference evidence="3" key="3">
    <citation type="submission" date="2016-02" db="EMBL/GenBank/DDBJ databases">
        <title>Draft genome of pathogenic Streptomyces sp. in Japan.</title>
        <authorList>
            <person name="Tomihama T."/>
            <person name="Ikenaga M."/>
            <person name="Sakai M."/>
            <person name="Okubo T."/>
            <person name="Ikeda S."/>
        </authorList>
    </citation>
    <scope>NUCLEOTIDE SEQUENCE [LARGE SCALE GENOMIC DNA]</scope>
    <source>
        <strain evidence="3">S58</strain>
    </source>
</reference>
<reference evidence="3" key="1">
    <citation type="submission" date="2015-11" db="EMBL/GenBank/DDBJ databases">
        <authorList>
            <consortium name="Cross-ministerial Strategic Innovation Promotion Program (SIP) consortium"/>
            <person name="Tomihama T."/>
            <person name="Ikenaga M."/>
            <person name="Sakai M."/>
            <person name="Okubo T."/>
            <person name="Ikeda S."/>
        </authorList>
    </citation>
    <scope>NUCLEOTIDE SEQUENCE [LARGE SCALE GENOMIC DNA]</scope>
    <source>
        <strain evidence="3">S58</strain>
    </source>
</reference>
<evidence type="ECO:0000256" key="1">
    <source>
        <dbReference type="SAM" id="MobiDB-lite"/>
    </source>
</evidence>